<dbReference type="InterPro" id="IPR028098">
    <property type="entry name" value="Glyco_trans_4-like_N"/>
</dbReference>
<dbReference type="SUPFAM" id="SSF53756">
    <property type="entry name" value="UDP-Glycosyltransferase/glycogen phosphorylase"/>
    <property type="match status" value="1"/>
</dbReference>
<evidence type="ECO:0000259" key="2">
    <source>
        <dbReference type="Pfam" id="PF00534"/>
    </source>
</evidence>
<reference evidence="4 5" key="1">
    <citation type="submission" date="2014-03" db="EMBL/GenBank/DDBJ databases">
        <title>Genome sequence of Clostridium litorale W6, DSM 5388.</title>
        <authorList>
            <person name="Poehlein A."/>
            <person name="Jagirdar A."/>
            <person name="Khonsari B."/>
            <person name="Chibani C.M."/>
            <person name="Gutierrez Gutierrez D.A."/>
            <person name="Davydova E."/>
            <person name="Alghaithi H.S."/>
            <person name="Nair K.P."/>
            <person name="Dhamotharan K."/>
            <person name="Chandran L."/>
            <person name="G W."/>
            <person name="Daniel R."/>
        </authorList>
    </citation>
    <scope>NUCLEOTIDE SEQUENCE [LARGE SCALE GENOMIC DNA]</scope>
    <source>
        <strain evidence="4 5">W6</strain>
    </source>
</reference>
<feature type="domain" description="Glycosyl transferase family 1" evidence="2">
    <location>
        <begin position="184"/>
        <end position="358"/>
    </location>
</feature>
<keyword evidence="5" id="KW-1185">Reference proteome</keyword>
<dbReference type="AlphaFoldDB" id="A0A069RF17"/>
<comment type="caution">
    <text evidence="4">The sequence shown here is derived from an EMBL/GenBank/DDBJ whole genome shotgun (WGS) entry which is preliminary data.</text>
</comment>
<evidence type="ECO:0000313" key="5">
    <source>
        <dbReference type="Proteomes" id="UP000027946"/>
    </source>
</evidence>
<dbReference type="PANTHER" id="PTHR46401:SF2">
    <property type="entry name" value="GLYCOSYLTRANSFERASE WBBK-RELATED"/>
    <property type="match status" value="1"/>
</dbReference>
<evidence type="ECO:0000256" key="1">
    <source>
        <dbReference type="ARBA" id="ARBA00022679"/>
    </source>
</evidence>
<name>A0A069RF17_PEPLI</name>
<evidence type="ECO:0000313" key="4">
    <source>
        <dbReference type="EMBL" id="KDR95604.1"/>
    </source>
</evidence>
<dbReference type="eggNOG" id="COG0438">
    <property type="taxonomic scope" value="Bacteria"/>
</dbReference>
<dbReference type="GO" id="GO:0016757">
    <property type="term" value="F:glycosyltransferase activity"/>
    <property type="evidence" value="ECO:0007669"/>
    <property type="project" value="InterPro"/>
</dbReference>
<proteinExistence type="predicted"/>
<dbReference type="Pfam" id="PF00534">
    <property type="entry name" value="Glycos_transf_1"/>
    <property type="match status" value="1"/>
</dbReference>
<dbReference type="CDD" id="cd03801">
    <property type="entry name" value="GT4_PimA-like"/>
    <property type="match status" value="1"/>
</dbReference>
<gene>
    <name evidence="4" type="ORF">CLIT_10c03310</name>
</gene>
<dbReference type="Proteomes" id="UP000027946">
    <property type="component" value="Unassembled WGS sequence"/>
</dbReference>
<dbReference type="Pfam" id="PF13439">
    <property type="entry name" value="Glyco_transf_4"/>
    <property type="match status" value="1"/>
</dbReference>
<organism evidence="4 5">
    <name type="scientific">Peptoclostridium litorale DSM 5388</name>
    <dbReference type="NCBI Taxonomy" id="1121324"/>
    <lineage>
        <taxon>Bacteria</taxon>
        <taxon>Bacillati</taxon>
        <taxon>Bacillota</taxon>
        <taxon>Clostridia</taxon>
        <taxon>Peptostreptococcales</taxon>
        <taxon>Peptoclostridiaceae</taxon>
        <taxon>Peptoclostridium</taxon>
    </lineage>
</organism>
<feature type="domain" description="Glycosyltransferase subfamily 4-like N-terminal" evidence="3">
    <location>
        <begin position="21"/>
        <end position="178"/>
    </location>
</feature>
<accession>A0A069RF17</accession>
<dbReference type="PANTHER" id="PTHR46401">
    <property type="entry name" value="GLYCOSYLTRANSFERASE WBBK-RELATED"/>
    <property type="match status" value="1"/>
</dbReference>
<dbReference type="RefSeq" id="WP_242943802.1">
    <property type="nucleotide sequence ID" value="NZ_FSRH01000006.1"/>
</dbReference>
<keyword evidence="1 4" id="KW-0808">Transferase</keyword>
<dbReference type="InterPro" id="IPR001296">
    <property type="entry name" value="Glyco_trans_1"/>
</dbReference>
<evidence type="ECO:0000259" key="3">
    <source>
        <dbReference type="Pfam" id="PF13439"/>
    </source>
</evidence>
<dbReference type="GO" id="GO:0009103">
    <property type="term" value="P:lipopolysaccharide biosynthetic process"/>
    <property type="evidence" value="ECO:0007669"/>
    <property type="project" value="TreeGrafter"/>
</dbReference>
<dbReference type="EMBL" id="JJMM01000010">
    <property type="protein sequence ID" value="KDR95604.1"/>
    <property type="molecule type" value="Genomic_DNA"/>
</dbReference>
<protein>
    <submittedName>
        <fullName evidence="4">Glycosyl transferase group 1</fullName>
    </submittedName>
</protein>
<dbReference type="STRING" id="1121324.CLIT_10c03310"/>
<dbReference type="Gene3D" id="3.40.50.2000">
    <property type="entry name" value="Glycogen Phosphorylase B"/>
    <property type="match status" value="2"/>
</dbReference>
<sequence>MSQKIKILFLSWRDIKNPKRGGAEVFTHEMLKNIDHGRFEIVHFSPEFEGCKRSESIDGVLYIRSGSMFSVIPRAMDFYRKYRSDIDFVVDQCNTHRFFSPLWVEREKRIFFIHQLTREIWFRHSKFPVNIIGHASENSLLRLYKNDFTITVSNSTRKDLVSLGFMPERVSILPEGINFRHFKSDEFLQKENVPTFIYVGRFAKYKGIDDTIEAFCRLKMVFKDAKLWIVGKKDDSYIKNSLSPIISKYGLSYGDPSSGSDIVFWGFVSDEKKLELMSKSHALVFPSIREGWGLIVTESAAVGTPSIAYDSPGIVDAVDYGNAGFLCSENSVAGILSAMNAVIGDKMSYEKMRRNAYEYSLNFHWDNTAKEFEVFMETLVKDVNIHGQLK</sequence>